<dbReference type="VEuPathDB" id="VectorBase:AALF017613"/>
<dbReference type="EMBL" id="GAPW01005995">
    <property type="protein sequence ID" value="JAC07603.1"/>
    <property type="molecule type" value="mRNA"/>
</dbReference>
<feature type="compositionally biased region" description="Polar residues" evidence="1">
    <location>
        <begin position="105"/>
        <end position="122"/>
    </location>
</feature>
<feature type="region of interest" description="Disordered" evidence="1">
    <location>
        <begin position="89"/>
        <end position="128"/>
    </location>
</feature>
<feature type="transmembrane region" description="Helical" evidence="2">
    <location>
        <begin position="25"/>
        <end position="50"/>
    </location>
</feature>
<evidence type="ECO:0000256" key="1">
    <source>
        <dbReference type="SAM" id="MobiDB-lite"/>
    </source>
</evidence>
<organism evidence="3">
    <name type="scientific">Aedes albopictus</name>
    <name type="common">Asian tiger mosquito</name>
    <name type="synonym">Stegomyia albopicta</name>
    <dbReference type="NCBI Taxonomy" id="7160"/>
    <lineage>
        <taxon>Eukaryota</taxon>
        <taxon>Metazoa</taxon>
        <taxon>Ecdysozoa</taxon>
        <taxon>Arthropoda</taxon>
        <taxon>Hexapoda</taxon>
        <taxon>Insecta</taxon>
        <taxon>Pterygota</taxon>
        <taxon>Neoptera</taxon>
        <taxon>Endopterygota</taxon>
        <taxon>Diptera</taxon>
        <taxon>Nematocera</taxon>
        <taxon>Culicoidea</taxon>
        <taxon>Culicidae</taxon>
        <taxon>Culicinae</taxon>
        <taxon>Aedini</taxon>
        <taxon>Aedes</taxon>
        <taxon>Stegomyia</taxon>
    </lineage>
</organism>
<protein>
    <submittedName>
        <fullName evidence="3">Uncharacterized protein</fullName>
    </submittedName>
</protein>
<dbReference type="VEuPathDB" id="VectorBase:AALFPA_067720"/>
<accession>A0A023EDM1</accession>
<sequence length="128" mass="13560">MRASDGGGGGGSCGVVRKMRLNCGLVLWMAVWIVTLQLLVATVVDGIYVVEKVVGNPLLNSARHSGPNRTDGMWSSLLEEYTLGLNTSSRQSRVTCSPPPVGIGQTHQYIPASSSTSTNGSVKPSKWD</sequence>
<reference evidence="3" key="1">
    <citation type="journal article" date="2014" name="PLoS Negl. Trop. Dis.">
        <title>Identification and characterization of seminal fluid proteins in the Asian tiger mosquito, Aedes albopictus.</title>
        <authorList>
            <person name="Boes K.E."/>
            <person name="Ribeiro J.M."/>
            <person name="Wong A."/>
            <person name="Harrington L.C."/>
            <person name="Wolfner M.F."/>
            <person name="Sirot L.K."/>
        </authorList>
    </citation>
    <scope>NUCLEOTIDE SEQUENCE</scope>
    <source>
        <tissue evidence="3">Reproductive organs</tissue>
    </source>
</reference>
<proteinExistence type="evidence at transcript level"/>
<evidence type="ECO:0000256" key="2">
    <source>
        <dbReference type="SAM" id="Phobius"/>
    </source>
</evidence>
<name>A0A023EDM1_AEDAL</name>
<keyword evidence="2" id="KW-1133">Transmembrane helix</keyword>
<dbReference type="VEuPathDB" id="VectorBase:AALC636_020816"/>
<keyword evidence="2" id="KW-0812">Transmembrane</keyword>
<keyword evidence="2" id="KW-0472">Membrane</keyword>
<dbReference type="AlphaFoldDB" id="A0A023EDM1"/>
<evidence type="ECO:0000313" key="3">
    <source>
        <dbReference type="EMBL" id="JAC07603.1"/>
    </source>
</evidence>